<dbReference type="Proteomes" id="UP000053477">
    <property type="component" value="Unassembled WGS sequence"/>
</dbReference>
<name>A0A0H2SGM5_9AGAM</name>
<protein>
    <recommendedName>
        <fullName evidence="1">Zn(2)-C6 fungal-type domain-containing protein</fullName>
    </recommendedName>
</protein>
<evidence type="ECO:0000259" key="1">
    <source>
        <dbReference type="PROSITE" id="PS50048"/>
    </source>
</evidence>
<dbReference type="PROSITE" id="PS50048">
    <property type="entry name" value="ZN2_CY6_FUNGAL_2"/>
    <property type="match status" value="1"/>
</dbReference>
<accession>A0A0H2SGM5</accession>
<dbReference type="CDD" id="cd00067">
    <property type="entry name" value="GAL4"/>
    <property type="match status" value="1"/>
</dbReference>
<feature type="domain" description="Zn(2)-C6 fungal-type" evidence="1">
    <location>
        <begin position="22"/>
        <end position="51"/>
    </location>
</feature>
<gene>
    <name evidence="2" type="ORF">SCHPADRAFT_938123</name>
</gene>
<dbReference type="SUPFAM" id="SSF57701">
    <property type="entry name" value="Zn2/Cys6 DNA-binding domain"/>
    <property type="match status" value="1"/>
</dbReference>
<proteinExistence type="predicted"/>
<dbReference type="InterPro" id="IPR001138">
    <property type="entry name" value="Zn2Cys6_DnaBD"/>
</dbReference>
<dbReference type="InParanoid" id="A0A0H2SGM5"/>
<dbReference type="GO" id="GO:0008270">
    <property type="term" value="F:zinc ion binding"/>
    <property type="evidence" value="ECO:0007669"/>
    <property type="project" value="InterPro"/>
</dbReference>
<evidence type="ECO:0000313" key="3">
    <source>
        <dbReference type="Proteomes" id="UP000053477"/>
    </source>
</evidence>
<dbReference type="GO" id="GO:0000981">
    <property type="term" value="F:DNA-binding transcription factor activity, RNA polymerase II-specific"/>
    <property type="evidence" value="ECO:0007669"/>
    <property type="project" value="InterPro"/>
</dbReference>
<reference evidence="2 3" key="1">
    <citation type="submission" date="2015-04" db="EMBL/GenBank/DDBJ databases">
        <title>Complete genome sequence of Schizopora paradoxa KUC8140, a cosmopolitan wood degrader in East Asia.</title>
        <authorList>
            <consortium name="DOE Joint Genome Institute"/>
            <person name="Min B."/>
            <person name="Park H."/>
            <person name="Jang Y."/>
            <person name="Kim J.-J."/>
            <person name="Kim K.H."/>
            <person name="Pangilinan J."/>
            <person name="Lipzen A."/>
            <person name="Riley R."/>
            <person name="Grigoriev I.V."/>
            <person name="Spatafora J.W."/>
            <person name="Choi I.-G."/>
        </authorList>
    </citation>
    <scope>NUCLEOTIDE SEQUENCE [LARGE SCALE GENOMIC DNA]</scope>
    <source>
        <strain evidence="2 3">KUC8140</strain>
    </source>
</reference>
<dbReference type="AlphaFoldDB" id="A0A0H2SGM5"/>
<dbReference type="InterPro" id="IPR036864">
    <property type="entry name" value="Zn2-C6_fun-type_DNA-bd_sf"/>
</dbReference>
<organism evidence="2 3">
    <name type="scientific">Schizopora paradoxa</name>
    <dbReference type="NCBI Taxonomy" id="27342"/>
    <lineage>
        <taxon>Eukaryota</taxon>
        <taxon>Fungi</taxon>
        <taxon>Dikarya</taxon>
        <taxon>Basidiomycota</taxon>
        <taxon>Agaricomycotina</taxon>
        <taxon>Agaricomycetes</taxon>
        <taxon>Hymenochaetales</taxon>
        <taxon>Schizoporaceae</taxon>
        <taxon>Schizopora</taxon>
    </lineage>
</organism>
<dbReference type="EMBL" id="KQ085919">
    <property type="protein sequence ID" value="KLO16226.1"/>
    <property type="molecule type" value="Genomic_DNA"/>
</dbReference>
<sequence length="157" mass="17519">MSYQQPVVNNRQQAAQNRCYDCCDHCRRDKKGCKGGTPCERCMKKGRICTRGAIGRREPLNQHVASMFGPTSFFISHNGGYFVIYSLPDGNTYVAELDGRYQVVGQSRFLGHQSVLASVPYNRDFTLDELLNPGLACACESYTRQYSGSSQGTLNPE</sequence>
<keyword evidence="3" id="KW-1185">Reference proteome</keyword>
<evidence type="ECO:0000313" key="2">
    <source>
        <dbReference type="EMBL" id="KLO16226.1"/>
    </source>
</evidence>